<reference evidence="1" key="1">
    <citation type="submission" date="2015-08" db="EMBL/GenBank/DDBJ databases">
        <authorList>
            <person name="Babu N.S."/>
            <person name="Beckwith C.J."/>
            <person name="Beseler K.G."/>
            <person name="Brison A."/>
            <person name="Carone J.V."/>
            <person name="Caskin T.P."/>
            <person name="Diamond M."/>
            <person name="Durham M.E."/>
            <person name="Foxe J.M."/>
            <person name="Go M."/>
            <person name="Henderson B.A."/>
            <person name="Jones I.B."/>
            <person name="McGettigan J.A."/>
            <person name="Micheletti S.J."/>
            <person name="Nasrallah M.E."/>
            <person name="Ortiz D."/>
            <person name="Piller C.R."/>
            <person name="Privatt S.R."/>
            <person name="Schneider S.L."/>
            <person name="Sharp S."/>
            <person name="Smith T.C."/>
            <person name="Stanton J.D."/>
            <person name="Ullery H.E."/>
            <person name="Wilson R.J."/>
            <person name="Serrano M.G."/>
            <person name="Buck G."/>
            <person name="Lee V."/>
            <person name="Wang Y."/>
            <person name="Carvalho R."/>
            <person name="Voegtly L."/>
            <person name="Shi R."/>
            <person name="Duckworth R."/>
            <person name="Johnson A."/>
            <person name="Loviza R."/>
            <person name="Walstead R."/>
            <person name="Shah Z."/>
            <person name="Kiflezghi M."/>
            <person name="Wade K."/>
            <person name="Ball S.L."/>
            <person name="Bradley K.W."/>
            <person name="Asai D.J."/>
            <person name="Bowman C.A."/>
            <person name="Russell D.A."/>
            <person name="Pope W.H."/>
            <person name="Jacobs-Sera D."/>
            <person name="Hendrix R.W."/>
            <person name="Hatfull G.F."/>
        </authorList>
    </citation>
    <scope>NUCLEOTIDE SEQUENCE</scope>
</reference>
<dbReference type="AlphaFoldDB" id="A0A2P2BYX1"/>
<accession>A0A2P2BYX1</accession>
<proteinExistence type="predicted"/>
<organism evidence="1">
    <name type="scientific">metagenome</name>
    <dbReference type="NCBI Taxonomy" id="256318"/>
    <lineage>
        <taxon>unclassified sequences</taxon>
        <taxon>metagenomes</taxon>
    </lineage>
</organism>
<evidence type="ECO:0000313" key="1">
    <source>
        <dbReference type="EMBL" id="CUR54957.1"/>
    </source>
</evidence>
<protein>
    <submittedName>
        <fullName evidence="1">Uncharacterized protein</fullName>
    </submittedName>
</protein>
<dbReference type="EMBL" id="CZKA01000015">
    <property type="protein sequence ID" value="CUR54957.1"/>
    <property type="molecule type" value="Genomic_DNA"/>
</dbReference>
<gene>
    <name evidence="1" type="ORF">NOCA2220148</name>
</gene>
<sequence length="59" mass="6273">MRLLVAEVTTAEPAALADLAKHGPRLAHRSTGATVLVRLTELAALVLPMRRMSHDGSCP</sequence>
<name>A0A2P2BYX1_9ZZZZ</name>